<dbReference type="AlphaFoldDB" id="A0AAV2HDU2"/>
<accession>A0AAV2HDU2</accession>
<keyword evidence="5" id="KW-1185">Reference proteome</keyword>
<evidence type="ECO:0000313" key="5">
    <source>
        <dbReference type="Proteomes" id="UP001497497"/>
    </source>
</evidence>
<dbReference type="SUPFAM" id="SSF50156">
    <property type="entry name" value="PDZ domain-like"/>
    <property type="match status" value="1"/>
</dbReference>
<organism evidence="4 5">
    <name type="scientific">Lymnaea stagnalis</name>
    <name type="common">Great pond snail</name>
    <name type="synonym">Helix stagnalis</name>
    <dbReference type="NCBI Taxonomy" id="6523"/>
    <lineage>
        <taxon>Eukaryota</taxon>
        <taxon>Metazoa</taxon>
        <taxon>Spiralia</taxon>
        <taxon>Lophotrochozoa</taxon>
        <taxon>Mollusca</taxon>
        <taxon>Gastropoda</taxon>
        <taxon>Heterobranchia</taxon>
        <taxon>Euthyneura</taxon>
        <taxon>Panpulmonata</taxon>
        <taxon>Hygrophila</taxon>
        <taxon>Lymnaeoidea</taxon>
        <taxon>Lymnaeidae</taxon>
        <taxon>Lymnaea</taxon>
    </lineage>
</organism>
<dbReference type="PANTHER" id="PTHR12345">
    <property type="entry name" value="SYNTENIN RELATED"/>
    <property type="match status" value="1"/>
</dbReference>
<sequence length="988" mass="109059">MPLIHFMLKSQTMALNVVENVVKQGYLKKGTSGSSRISGFFKRNETNKWFVFTIRQGIPFLEYYDTDVDVFTQQPINSFNLSGCQNVKSMGNTNPPSFCIVCPDRVIELIASSRTQMVEWVNEVEASLIRLGVLQQEVVDHVYTMCPAVIQKPRISKDLNNDNDEEDHMSSQTAVKIIEDRKSSQAALKKSEDKKSSQTSIKKTDEQRTSGISNSTNSNLLSPVELRSDRPSLSPKASPQAQRSNTHQASAESPSSPAPNKSSSRQESPPPLPSRQPPQPVRASNKGKVDDHYVKKTYRSEQLDSNSSNDSDFVSPEIIAQLRESRQVKNAEIAKLSLSEENVEPSGNHNPSLHSQIKDADGGQNHKPKLAKLHISKKGNDSVVTTTIGDDTSSTSSHFKACSDVAGLCAVPGDRNSAENQYSDLPCHWEGSNRDGAAERPGLAHDNDDPLDSSAPFSASKPIPMPRRLSKKSSDSSSPESLTNGIHLSSSIKDKSGDSEEILNCILAEMVMGSGETLLEDIDDEYPMLIQNGRDYFDMRGKPFLSDSANKSIMTQTPQNIQALKSRKDENENFYGYDASPPDTMAPPIPPLSPIPPLPPRNDSLPRKKSDPSALKSSSDPKLLSSEVKSSSAHAKVLEELIGAPPLPLPRRKAPFVESFRKSHPPSAFVSSGSHEIPPMPPRRPSHTLDQNSSIDENQPPALPSRNSQSFFIKRPHASSVELPVGDTRSEDLFRLNKTQEPVQIPFKFHSVPNNNSSGLARKMLLDRSHSLHTVVSLKQTQADILQAEIMMPSVVVQLTQKSCHGLALVGWRDSVCIVGWNQKDFPSLHGKLHVGDILLSVNNVMVTSVDMAQRLLKQPNTSKVDIALHRMPYAKVFAIRKNVEGQSLGIKREGGTGEIVYVDPNGLAAQHGLTQYAQSPSGPTRCTWFLTEINNRPLNIFFKDTEIDHRLAAVGREISIVVQPSEFILDLRHQFKKIKNYKSFITQ</sequence>
<feature type="compositionally biased region" description="Polar residues" evidence="2">
    <location>
        <begin position="209"/>
        <end position="221"/>
    </location>
</feature>
<evidence type="ECO:0000256" key="2">
    <source>
        <dbReference type="SAM" id="MobiDB-lite"/>
    </source>
</evidence>
<dbReference type="SUPFAM" id="SSF50729">
    <property type="entry name" value="PH domain-like"/>
    <property type="match status" value="1"/>
</dbReference>
<dbReference type="Pfam" id="PF00169">
    <property type="entry name" value="PH"/>
    <property type="match status" value="1"/>
</dbReference>
<feature type="region of interest" description="Disordered" evidence="2">
    <location>
        <begin position="660"/>
        <end position="707"/>
    </location>
</feature>
<evidence type="ECO:0000256" key="1">
    <source>
        <dbReference type="ARBA" id="ARBA00022737"/>
    </source>
</evidence>
<feature type="compositionally biased region" description="Pro residues" evidence="2">
    <location>
        <begin position="268"/>
        <end position="280"/>
    </location>
</feature>
<feature type="compositionally biased region" description="Basic and acidic residues" evidence="2">
    <location>
        <begin position="182"/>
        <end position="208"/>
    </location>
</feature>
<dbReference type="InterPro" id="IPR001849">
    <property type="entry name" value="PH_domain"/>
</dbReference>
<feature type="compositionally biased region" description="Polar residues" evidence="2">
    <location>
        <begin position="345"/>
        <end position="355"/>
    </location>
</feature>
<feature type="domain" description="PH" evidence="3">
    <location>
        <begin position="20"/>
        <end position="129"/>
    </location>
</feature>
<reference evidence="4 5" key="1">
    <citation type="submission" date="2024-04" db="EMBL/GenBank/DDBJ databases">
        <authorList>
            <consortium name="Genoscope - CEA"/>
            <person name="William W."/>
        </authorList>
    </citation>
    <scope>NUCLEOTIDE SEQUENCE [LARGE SCALE GENOMIC DNA]</scope>
</reference>
<evidence type="ECO:0000259" key="3">
    <source>
        <dbReference type="PROSITE" id="PS50003"/>
    </source>
</evidence>
<dbReference type="Gene3D" id="2.30.29.30">
    <property type="entry name" value="Pleckstrin-homology domain (PH domain)/Phosphotyrosine-binding domain (PTB)"/>
    <property type="match status" value="1"/>
</dbReference>
<dbReference type="PANTHER" id="PTHR12345:SF11">
    <property type="entry name" value="FI13065P"/>
    <property type="match status" value="1"/>
</dbReference>
<feature type="compositionally biased region" description="Low complexity" evidence="2">
    <location>
        <begin position="249"/>
        <end position="267"/>
    </location>
</feature>
<comment type="caution">
    <text evidence="4">The sequence shown here is derived from an EMBL/GenBank/DDBJ whole genome shotgun (WGS) entry which is preliminary data.</text>
</comment>
<feature type="region of interest" description="Disordered" evidence="2">
    <location>
        <begin position="340"/>
        <end position="367"/>
    </location>
</feature>
<feature type="region of interest" description="Disordered" evidence="2">
    <location>
        <begin position="427"/>
        <end position="494"/>
    </location>
</feature>
<evidence type="ECO:0000313" key="4">
    <source>
        <dbReference type="EMBL" id="CAL1531475.1"/>
    </source>
</evidence>
<feature type="compositionally biased region" description="Low complexity" evidence="2">
    <location>
        <begin position="612"/>
        <end position="626"/>
    </location>
</feature>
<proteinExistence type="predicted"/>
<feature type="compositionally biased region" description="Pro residues" evidence="2">
    <location>
        <begin position="584"/>
        <end position="600"/>
    </location>
</feature>
<dbReference type="InterPro" id="IPR051230">
    <property type="entry name" value="APP-Binding"/>
</dbReference>
<dbReference type="EMBL" id="CAXITT010000090">
    <property type="protein sequence ID" value="CAL1531475.1"/>
    <property type="molecule type" value="Genomic_DNA"/>
</dbReference>
<protein>
    <recommendedName>
        <fullName evidence="3">PH domain-containing protein</fullName>
    </recommendedName>
</protein>
<feature type="region of interest" description="Disordered" evidence="2">
    <location>
        <begin position="182"/>
        <end position="293"/>
    </location>
</feature>
<feature type="compositionally biased region" description="Polar residues" evidence="2">
    <location>
        <begin position="235"/>
        <end position="248"/>
    </location>
</feature>
<dbReference type="Proteomes" id="UP001497497">
    <property type="component" value="Unassembled WGS sequence"/>
</dbReference>
<name>A0AAV2HDU2_LYMST</name>
<keyword evidence="1" id="KW-0677">Repeat</keyword>
<dbReference type="SMART" id="SM00233">
    <property type="entry name" value="PH"/>
    <property type="match status" value="1"/>
</dbReference>
<dbReference type="InterPro" id="IPR011993">
    <property type="entry name" value="PH-like_dom_sf"/>
</dbReference>
<dbReference type="PROSITE" id="PS50003">
    <property type="entry name" value="PH_DOMAIN"/>
    <property type="match status" value="1"/>
</dbReference>
<gene>
    <name evidence="4" type="ORF">GSLYS_00005570001</name>
</gene>
<dbReference type="GO" id="GO:0005886">
    <property type="term" value="C:plasma membrane"/>
    <property type="evidence" value="ECO:0007669"/>
    <property type="project" value="TreeGrafter"/>
</dbReference>
<feature type="compositionally biased region" description="Polar residues" evidence="2">
    <location>
        <begin position="688"/>
        <end position="697"/>
    </location>
</feature>
<dbReference type="GO" id="GO:0005737">
    <property type="term" value="C:cytoplasm"/>
    <property type="evidence" value="ECO:0007669"/>
    <property type="project" value="TreeGrafter"/>
</dbReference>
<feature type="compositionally biased region" description="Basic and acidic residues" evidence="2">
    <location>
        <begin position="431"/>
        <end position="448"/>
    </location>
</feature>
<dbReference type="InterPro" id="IPR036034">
    <property type="entry name" value="PDZ_sf"/>
</dbReference>
<feature type="region of interest" description="Disordered" evidence="2">
    <location>
        <begin position="572"/>
        <end position="628"/>
    </location>
</feature>